<dbReference type="Proteomes" id="UP000428260">
    <property type="component" value="Chromosome"/>
</dbReference>
<dbReference type="KEGG" id="mcos:GM418_14725"/>
<proteinExistence type="predicted"/>
<evidence type="ECO:0000313" key="1">
    <source>
        <dbReference type="EMBL" id="QGY44877.1"/>
    </source>
</evidence>
<protein>
    <submittedName>
        <fullName evidence="1">GxxExxY protein</fullName>
    </submittedName>
</protein>
<evidence type="ECO:0000313" key="2">
    <source>
        <dbReference type="Proteomes" id="UP000428260"/>
    </source>
</evidence>
<organism evidence="1 2">
    <name type="scientific">Maribellus comscasis</name>
    <dbReference type="NCBI Taxonomy" id="2681766"/>
    <lineage>
        <taxon>Bacteria</taxon>
        <taxon>Pseudomonadati</taxon>
        <taxon>Bacteroidota</taxon>
        <taxon>Bacteroidia</taxon>
        <taxon>Marinilabiliales</taxon>
        <taxon>Prolixibacteraceae</taxon>
        <taxon>Maribellus</taxon>
    </lineage>
</organism>
<dbReference type="EMBL" id="CP046401">
    <property type="protein sequence ID" value="QGY44877.1"/>
    <property type="molecule type" value="Genomic_DNA"/>
</dbReference>
<name>A0A6I6JXF6_9BACT</name>
<gene>
    <name evidence="1" type="ORF">GM418_14725</name>
</gene>
<reference evidence="1 2" key="1">
    <citation type="submission" date="2019-11" db="EMBL/GenBank/DDBJ databases">
        <authorList>
            <person name="Zheng R.K."/>
            <person name="Sun C.M."/>
        </authorList>
    </citation>
    <scope>NUCLEOTIDE SEQUENCE [LARGE SCALE GENOMIC DNA]</scope>
    <source>
        <strain evidence="1 2">WC007</strain>
    </source>
</reference>
<accession>A0A6I6JXF6</accession>
<dbReference type="InterPro" id="IPR026350">
    <property type="entry name" value="GxxExxY"/>
</dbReference>
<dbReference type="Pfam" id="PF13366">
    <property type="entry name" value="PDDEXK_3"/>
    <property type="match status" value="1"/>
</dbReference>
<sequence>MHENELSYKIIGAAIELHKSIGPGLLESVYENALAYDLKETGFDVRQQVPLPFIYKEVRQEIGYRIDLLVNSKVIIEVKAVEAVAPVHFAQLLTYLKLSGLKLGLLINFNSKTLKDNIHRVVNNL</sequence>
<dbReference type="NCBIfam" id="TIGR04256">
    <property type="entry name" value="GxxExxY"/>
    <property type="match status" value="1"/>
</dbReference>
<dbReference type="AlphaFoldDB" id="A0A6I6JXF6"/>
<dbReference type="RefSeq" id="WP_158867602.1">
    <property type="nucleotide sequence ID" value="NZ_CP046401.1"/>
</dbReference>
<keyword evidence="2" id="KW-1185">Reference proteome</keyword>